<feature type="compositionally biased region" description="Low complexity" evidence="3">
    <location>
        <begin position="307"/>
        <end position="319"/>
    </location>
</feature>
<evidence type="ECO:0000313" key="6">
    <source>
        <dbReference type="EMBL" id="ORY24341.1"/>
    </source>
</evidence>
<dbReference type="Proteomes" id="UP000193920">
    <property type="component" value="Unassembled WGS sequence"/>
</dbReference>
<feature type="coiled-coil region" evidence="2">
    <location>
        <begin position="348"/>
        <end position="375"/>
    </location>
</feature>
<dbReference type="STRING" id="1754190.A0A1Y2AP76"/>
<dbReference type="InterPro" id="IPR040194">
    <property type="entry name" value="Cwf19-like"/>
</dbReference>
<dbReference type="OrthoDB" id="2113965at2759"/>
<feature type="domain" description="Cwf19-like C-terminal" evidence="5">
    <location>
        <begin position="495"/>
        <end position="618"/>
    </location>
</feature>
<keyword evidence="2" id="KW-0175">Coiled coil</keyword>
<dbReference type="Gene3D" id="3.30.428.10">
    <property type="entry name" value="HIT-like"/>
    <property type="match status" value="1"/>
</dbReference>
<feature type="region of interest" description="Disordered" evidence="3">
    <location>
        <begin position="1"/>
        <end position="109"/>
    </location>
</feature>
<dbReference type="EMBL" id="MCOG01000223">
    <property type="protein sequence ID" value="ORY24341.1"/>
    <property type="molecule type" value="Genomic_DNA"/>
</dbReference>
<dbReference type="InterPro" id="IPR006768">
    <property type="entry name" value="Cwf19-like_C_dom-1"/>
</dbReference>
<evidence type="ECO:0000256" key="3">
    <source>
        <dbReference type="SAM" id="MobiDB-lite"/>
    </source>
</evidence>
<feature type="compositionally biased region" description="Basic and acidic residues" evidence="3">
    <location>
        <begin position="134"/>
        <end position="151"/>
    </location>
</feature>
<dbReference type="PANTHER" id="PTHR12072:SF5">
    <property type="entry name" value="CWF19-LIKE PROTEIN 2"/>
    <property type="match status" value="1"/>
</dbReference>
<feature type="compositionally biased region" description="Low complexity" evidence="3">
    <location>
        <begin position="241"/>
        <end position="256"/>
    </location>
</feature>
<comment type="similarity">
    <text evidence="1">Belongs to the CWF19 family.</text>
</comment>
<feature type="compositionally biased region" description="Low complexity" evidence="3">
    <location>
        <begin position="279"/>
        <end position="290"/>
    </location>
</feature>
<organism evidence="6 7">
    <name type="scientific">Neocallimastix californiae</name>
    <dbReference type="NCBI Taxonomy" id="1754190"/>
    <lineage>
        <taxon>Eukaryota</taxon>
        <taxon>Fungi</taxon>
        <taxon>Fungi incertae sedis</taxon>
        <taxon>Chytridiomycota</taxon>
        <taxon>Chytridiomycota incertae sedis</taxon>
        <taxon>Neocallimastigomycetes</taxon>
        <taxon>Neocallimastigales</taxon>
        <taxon>Neocallimastigaceae</taxon>
        <taxon>Neocallimastix</taxon>
    </lineage>
</organism>
<dbReference type="InterPro" id="IPR006767">
    <property type="entry name" value="Cwf19-like_C_dom-2"/>
</dbReference>
<accession>A0A1Y2AP76</accession>
<feature type="compositionally biased region" description="Basic and acidic residues" evidence="3">
    <location>
        <begin position="267"/>
        <end position="276"/>
    </location>
</feature>
<evidence type="ECO:0000259" key="4">
    <source>
        <dbReference type="Pfam" id="PF04676"/>
    </source>
</evidence>
<dbReference type="AlphaFoldDB" id="A0A1Y2AP76"/>
<name>A0A1Y2AP76_9FUNG</name>
<evidence type="ECO:0000256" key="2">
    <source>
        <dbReference type="SAM" id="Coils"/>
    </source>
</evidence>
<keyword evidence="7" id="KW-1185">Reference proteome</keyword>
<feature type="coiled-coil region" evidence="2">
    <location>
        <begin position="468"/>
        <end position="495"/>
    </location>
</feature>
<evidence type="ECO:0000256" key="1">
    <source>
        <dbReference type="ARBA" id="ARBA00006795"/>
    </source>
</evidence>
<dbReference type="Pfam" id="PF04676">
    <property type="entry name" value="CwfJ_C_2"/>
    <property type="match status" value="1"/>
</dbReference>
<feature type="region of interest" description="Disordered" evidence="3">
    <location>
        <begin position="229"/>
        <end position="329"/>
    </location>
</feature>
<protein>
    <submittedName>
        <fullName evidence="6">Uncharacterized protein</fullName>
    </submittedName>
</protein>
<evidence type="ECO:0000313" key="7">
    <source>
        <dbReference type="Proteomes" id="UP000193920"/>
    </source>
</evidence>
<feature type="compositionally biased region" description="Basic residues" evidence="3">
    <location>
        <begin position="1"/>
        <end position="34"/>
    </location>
</feature>
<feature type="domain" description="Cwf19-like protein C-terminal" evidence="4">
    <location>
        <begin position="627"/>
        <end position="720"/>
    </location>
</feature>
<evidence type="ECO:0000259" key="5">
    <source>
        <dbReference type="Pfam" id="PF04677"/>
    </source>
</evidence>
<dbReference type="InterPro" id="IPR036265">
    <property type="entry name" value="HIT-like_sf"/>
</dbReference>
<dbReference type="Pfam" id="PF04677">
    <property type="entry name" value="CwfJ_C_1"/>
    <property type="match status" value="1"/>
</dbReference>
<comment type="caution">
    <text evidence="6">The sequence shown here is derived from an EMBL/GenBank/DDBJ whole genome shotgun (WGS) entry which is preliminary data.</text>
</comment>
<proteinExistence type="inferred from homology"/>
<dbReference type="GO" id="GO:0071014">
    <property type="term" value="C:post-mRNA release spliceosomal complex"/>
    <property type="evidence" value="ECO:0007669"/>
    <property type="project" value="TreeGrafter"/>
</dbReference>
<feature type="compositionally biased region" description="Polar residues" evidence="3">
    <location>
        <begin position="320"/>
        <end position="329"/>
    </location>
</feature>
<feature type="compositionally biased region" description="Polar residues" evidence="3">
    <location>
        <begin position="63"/>
        <end position="85"/>
    </location>
</feature>
<dbReference type="PANTHER" id="PTHR12072">
    <property type="entry name" value="CWF19, CELL CYCLE CONTROL PROTEIN"/>
    <property type="match status" value="1"/>
</dbReference>
<dbReference type="SUPFAM" id="SSF54197">
    <property type="entry name" value="HIT-like"/>
    <property type="match status" value="1"/>
</dbReference>
<feature type="compositionally biased region" description="Basic and acidic residues" evidence="3">
    <location>
        <begin position="229"/>
        <end position="238"/>
    </location>
</feature>
<reference evidence="6 7" key="1">
    <citation type="submission" date="2016-08" db="EMBL/GenBank/DDBJ databases">
        <title>A Parts List for Fungal Cellulosomes Revealed by Comparative Genomics.</title>
        <authorList>
            <consortium name="DOE Joint Genome Institute"/>
            <person name="Haitjema C.H."/>
            <person name="Gilmore S.P."/>
            <person name="Henske J.K."/>
            <person name="Solomon K.V."/>
            <person name="De Groot R."/>
            <person name="Kuo A."/>
            <person name="Mondo S.J."/>
            <person name="Salamov A.A."/>
            <person name="Labutti K."/>
            <person name="Zhao Z."/>
            <person name="Chiniquy J."/>
            <person name="Barry K."/>
            <person name="Brewer H.M."/>
            <person name="Purvine S.O."/>
            <person name="Wright A.T."/>
            <person name="Boxma B."/>
            <person name="Van Alen T."/>
            <person name="Hackstein J.H."/>
            <person name="Baker S.E."/>
            <person name="Grigoriev I.V."/>
            <person name="O'Malley M.A."/>
        </authorList>
    </citation>
    <scope>NUCLEOTIDE SEQUENCE [LARGE SCALE GENOMIC DNA]</scope>
    <source>
        <strain evidence="6 7">G1</strain>
    </source>
</reference>
<feature type="region of interest" description="Disordered" evidence="3">
    <location>
        <begin position="134"/>
        <end position="181"/>
    </location>
</feature>
<sequence>MGKHSHSHSHSHSHKDHDKKRRKRRHGHEKHRKRDSSSSSSSSSDEELQWEEKVVETTSSTTPAFNENTTTNLISNIDNHPNETLNTEKKENVLQEPANVPVPNSNISDTHSLMTSDVFENIFSNNVKTRQELREEKAKREEEDKEKRRLALELNPYFKNGGKGIPENEEEEEEEKLKKPKYTIGDAGSKWRMMKLRRVYEMAEEEGKPVEEIALMRYGSLEEFQEAVHEKEVLDQKRGNGRSTSSSHRSSKYNSNVKTGGGHFKKPKEYSNDDNNKMTSSLSSTNTTTTTDKKDNSSQPKNLLSIPTMTTPVPTTTTPQNSNEPPVLTKNQLNKLNSKIMKARLMNSANLKELEEQYEKELKRYEEAKTQSESKQTVVLPQFNSEGRLQDIGKIDPYSKYSQYNRKKHKKEKFESHDEQGNRIRYYKDDDKLTLHDLMVQEKMSSNKDFDREMAMRISRDAVFSSDLDYLDENAERLSKRKERTEEQKRKVSINDYKRYQEALDKCFYCYNQEKTPSVPVVSLGNKVYLALPNVVEMVPGHCLIVPMNHVLTTLECEDDIWDEIRNFMKCLIQMFAAEERAVVFMETVLNLRKQRHTVIECIPLSYDDYDDSPAYFKDAILKESEEWSQHRKIIDTSKNGFRRSMVKDLPYFHVWFDPNRGIGHVIEKEDFPPWFGKEVIAGMMDLPTNLWRRPKRISSSHNRSRIEAFKKKWDKYDWTKMLE</sequence>
<dbReference type="GO" id="GO:0000398">
    <property type="term" value="P:mRNA splicing, via spliceosome"/>
    <property type="evidence" value="ECO:0007669"/>
    <property type="project" value="TreeGrafter"/>
</dbReference>
<gene>
    <name evidence="6" type="ORF">LY90DRAFT_675235</name>
</gene>